<dbReference type="InterPro" id="IPR043538">
    <property type="entry name" value="XYLT"/>
</dbReference>
<evidence type="ECO:0000256" key="4">
    <source>
        <dbReference type="ARBA" id="ARBA00022989"/>
    </source>
</evidence>
<reference evidence="6" key="1">
    <citation type="submission" date="2017-12" db="EMBL/GenBank/DDBJ databases">
        <title>High-resolution comparative analysis of great ape genomes.</title>
        <authorList>
            <person name="Pollen A."/>
            <person name="Hastie A."/>
            <person name="Hormozdiari F."/>
            <person name="Dougherty M."/>
            <person name="Liu R."/>
            <person name="Chaisson M."/>
            <person name="Hoppe E."/>
            <person name="Hill C."/>
            <person name="Pang A."/>
            <person name="Hillier L."/>
            <person name="Baker C."/>
            <person name="Armstrong J."/>
            <person name="Shendure J."/>
            <person name="Paten B."/>
            <person name="Wilson R."/>
            <person name="Chao H."/>
            <person name="Schneider V."/>
            <person name="Ventura M."/>
            <person name="Kronenberg Z."/>
            <person name="Murali S."/>
            <person name="Gordon D."/>
            <person name="Cantsilieris S."/>
            <person name="Munson K."/>
            <person name="Nelson B."/>
            <person name="Raja A."/>
            <person name="Underwood J."/>
            <person name="Diekhans M."/>
            <person name="Fiddes I."/>
            <person name="Haussler D."/>
            <person name="Eichler E."/>
        </authorList>
    </citation>
    <scope>NUCLEOTIDE SEQUENCE [LARGE SCALE GENOMIC DNA]</scope>
    <source>
        <strain evidence="6">Susie</strain>
    </source>
</reference>
<sequence>CQYKHIVDWCGCSPNDFKPQDFLRLQQVSRPTFFARKFESTVNQEVLEILDFHLYGSYPPGTAALKAYWENTYDAADGPSGLSDVMLTAYTAFARLSLHHAATAAPPMGTPLCRATW</sequence>
<dbReference type="GO" id="GO:0030158">
    <property type="term" value="F:protein xylosyltransferase activity"/>
    <property type="evidence" value="ECO:0007669"/>
    <property type="project" value="InterPro"/>
</dbReference>
<evidence type="ECO:0000256" key="1">
    <source>
        <dbReference type="ARBA" id="ARBA00004323"/>
    </source>
</evidence>
<keyword evidence="2" id="KW-0812">Transmembrane</keyword>
<dbReference type="GO" id="GO:0015012">
    <property type="term" value="P:heparan sulfate proteoglycan biosynthetic process"/>
    <property type="evidence" value="ECO:0007669"/>
    <property type="project" value="TreeGrafter"/>
</dbReference>
<feature type="domain" description="Xylosyltransferase C-terminal" evidence="5">
    <location>
        <begin position="51"/>
        <end position="104"/>
    </location>
</feature>
<evidence type="ECO:0000313" key="6">
    <source>
        <dbReference type="EMBL" id="PNJ66152.1"/>
    </source>
</evidence>
<keyword evidence="4" id="KW-0472">Membrane</keyword>
<keyword evidence="3" id="KW-0735">Signal-anchor</keyword>
<dbReference type="GO" id="GO:0050650">
    <property type="term" value="P:chondroitin sulfate proteoglycan biosynthetic process"/>
    <property type="evidence" value="ECO:0007669"/>
    <property type="project" value="TreeGrafter"/>
</dbReference>
<dbReference type="InterPro" id="IPR024448">
    <property type="entry name" value="XylT_C"/>
</dbReference>
<name>A0A2J8W8Q2_PONAB</name>
<accession>A0A2J8W8Q2</accession>
<comment type="subcellular location">
    <subcellularLocation>
        <location evidence="1">Golgi apparatus membrane</location>
        <topology evidence="1">Single-pass type II membrane protein</topology>
    </subcellularLocation>
</comment>
<dbReference type="PANTHER" id="PTHR46025:SF1">
    <property type="entry name" value="XYLOSYLTRANSFERASE 2"/>
    <property type="match status" value="1"/>
</dbReference>
<gene>
    <name evidence="6" type="ORF">CR201_G0012252</name>
</gene>
<dbReference type="GO" id="GO:0000139">
    <property type="term" value="C:Golgi membrane"/>
    <property type="evidence" value="ECO:0007669"/>
    <property type="project" value="UniProtKB-SubCell"/>
</dbReference>
<feature type="non-terminal residue" evidence="6">
    <location>
        <position position="1"/>
    </location>
</feature>
<comment type="caution">
    <text evidence="6">The sequence shown here is derived from an EMBL/GenBank/DDBJ whole genome shotgun (WGS) entry which is preliminary data.</text>
</comment>
<dbReference type="AlphaFoldDB" id="A0A2J8W8Q2"/>
<dbReference type="EMBL" id="NDHI03003397">
    <property type="protein sequence ID" value="PNJ66152.1"/>
    <property type="molecule type" value="Genomic_DNA"/>
</dbReference>
<protein>
    <submittedName>
        <fullName evidence="6">XYLT2 isoform 5</fullName>
    </submittedName>
</protein>
<proteinExistence type="predicted"/>
<keyword evidence="4" id="KW-1133">Transmembrane helix</keyword>
<evidence type="ECO:0000259" key="5">
    <source>
        <dbReference type="Pfam" id="PF12529"/>
    </source>
</evidence>
<dbReference type="Pfam" id="PF12529">
    <property type="entry name" value="Xylo_C"/>
    <property type="match status" value="1"/>
</dbReference>
<evidence type="ECO:0000256" key="2">
    <source>
        <dbReference type="ARBA" id="ARBA00022692"/>
    </source>
</evidence>
<evidence type="ECO:0000256" key="3">
    <source>
        <dbReference type="ARBA" id="ARBA00022968"/>
    </source>
</evidence>
<dbReference type="PANTHER" id="PTHR46025">
    <property type="entry name" value="XYLOSYLTRANSFERASE OXT"/>
    <property type="match status" value="1"/>
</dbReference>
<organism evidence="6">
    <name type="scientific">Pongo abelii</name>
    <name type="common">Sumatran orangutan</name>
    <name type="synonym">Pongo pygmaeus abelii</name>
    <dbReference type="NCBI Taxonomy" id="9601"/>
    <lineage>
        <taxon>Eukaryota</taxon>
        <taxon>Metazoa</taxon>
        <taxon>Chordata</taxon>
        <taxon>Craniata</taxon>
        <taxon>Vertebrata</taxon>
        <taxon>Euteleostomi</taxon>
        <taxon>Mammalia</taxon>
        <taxon>Eutheria</taxon>
        <taxon>Euarchontoglires</taxon>
        <taxon>Primates</taxon>
        <taxon>Haplorrhini</taxon>
        <taxon>Catarrhini</taxon>
        <taxon>Hominidae</taxon>
        <taxon>Pongo</taxon>
    </lineage>
</organism>